<dbReference type="Gene3D" id="3.30.70.1230">
    <property type="entry name" value="Nucleotide cyclase"/>
    <property type="match status" value="1"/>
</dbReference>
<dbReference type="EMBL" id="LNFP01000966">
    <property type="protein sequence ID" value="KUF88437.1"/>
    <property type="molecule type" value="Genomic_DNA"/>
</dbReference>
<feature type="transmembrane region" description="Helical" evidence="1">
    <location>
        <begin position="52"/>
        <end position="77"/>
    </location>
</feature>
<dbReference type="GO" id="GO:0035556">
    <property type="term" value="P:intracellular signal transduction"/>
    <property type="evidence" value="ECO:0007669"/>
    <property type="project" value="InterPro"/>
</dbReference>
<dbReference type="PANTHER" id="PTHR43081">
    <property type="entry name" value="ADENYLATE CYCLASE, TERMINAL-DIFFERENTIATION SPECIFIC-RELATED"/>
    <property type="match status" value="1"/>
</dbReference>
<proteinExistence type="predicted"/>
<keyword evidence="1" id="KW-0812">Transmembrane</keyword>
<keyword evidence="1" id="KW-0472">Membrane</keyword>
<protein>
    <submittedName>
        <fullName evidence="3">Myotubularin</fullName>
    </submittedName>
</protein>
<reference evidence="3 4" key="1">
    <citation type="submission" date="2015-11" db="EMBL/GenBank/DDBJ databases">
        <title>Genomes and virulence difference between two physiological races of Phytophthora nicotianae.</title>
        <authorList>
            <person name="Liu H."/>
            <person name="Ma X."/>
            <person name="Yu H."/>
            <person name="Fang D."/>
            <person name="Li Y."/>
            <person name="Wang X."/>
            <person name="Wang W."/>
            <person name="Dong Y."/>
            <person name="Xiao B."/>
        </authorList>
    </citation>
    <scope>NUCLEOTIDE SEQUENCE [LARGE SCALE GENOMIC DNA]</scope>
    <source>
        <strain evidence="4">race 1</strain>
    </source>
</reference>
<dbReference type="InterPro" id="IPR001054">
    <property type="entry name" value="A/G_cyclase"/>
</dbReference>
<evidence type="ECO:0000256" key="1">
    <source>
        <dbReference type="SAM" id="Phobius"/>
    </source>
</evidence>
<feature type="domain" description="Guanylate cyclase" evidence="2">
    <location>
        <begin position="183"/>
        <end position="295"/>
    </location>
</feature>
<dbReference type="Proteomes" id="UP000054636">
    <property type="component" value="Unassembled WGS sequence"/>
</dbReference>
<accession>A0A0W8CWL6</accession>
<sequence>MTTVEAVWVRNASVNMAWMYTYCFTLFFSCSMSMLAAYHMRKLGGDMFRSTVRFVIAMFLFCSTLHALAGGVFYAYLINAIGKVMDQVEDASGSGSDMTQTEVADEVDAIPDYLVGIITMLYYLFGAAQALVMGGSQQCCIRMLSPIIPTHVKNSPEWANLRANRRHDSYATYEATAPPDKPVFVNTDIEGSSALWAQAPESVIDTAQDLHDDLLRSLLPKYNGYEITTAGDAFQLAFHTISDAVNYCLEVQLQLLHVKWPSELEGLVPSVKTEVAIGLKPQLLFRGIRVRMGIHDTNVGEEGNLIMQTHRVTGKALYIGASEYIGREVGDVGFGGQIIISRRVAAWLQTNNNSSRIKTSFRLDYYGMHPVNQLEIDIELYEITPKILKMRRKIFRKRLEIKEGKIRDESVRGTDTEEPTPEDETFNMEYSCQRTPTARFREKMPTVIWQTIGDR</sequence>
<dbReference type="Pfam" id="PF00211">
    <property type="entry name" value="Guanylate_cyc"/>
    <property type="match status" value="1"/>
</dbReference>
<dbReference type="InterPro" id="IPR029787">
    <property type="entry name" value="Nucleotide_cyclase"/>
</dbReference>
<evidence type="ECO:0000313" key="3">
    <source>
        <dbReference type="EMBL" id="KUF88437.1"/>
    </source>
</evidence>
<name>A0A0W8CWL6_PHYNI</name>
<organism evidence="3 4">
    <name type="scientific">Phytophthora nicotianae</name>
    <name type="common">Potato buckeye rot agent</name>
    <name type="synonym">Phytophthora parasitica</name>
    <dbReference type="NCBI Taxonomy" id="4792"/>
    <lineage>
        <taxon>Eukaryota</taxon>
        <taxon>Sar</taxon>
        <taxon>Stramenopiles</taxon>
        <taxon>Oomycota</taxon>
        <taxon>Peronosporomycetes</taxon>
        <taxon>Peronosporales</taxon>
        <taxon>Peronosporaceae</taxon>
        <taxon>Phytophthora</taxon>
    </lineage>
</organism>
<dbReference type="InterPro" id="IPR050697">
    <property type="entry name" value="Adenylyl/Guanylyl_Cyclase_3/4"/>
</dbReference>
<keyword evidence="1" id="KW-1133">Transmembrane helix</keyword>
<feature type="transmembrane region" description="Helical" evidence="1">
    <location>
        <begin position="17"/>
        <end position="40"/>
    </location>
</feature>
<evidence type="ECO:0000259" key="2">
    <source>
        <dbReference type="PROSITE" id="PS50125"/>
    </source>
</evidence>
<dbReference type="SUPFAM" id="SSF55073">
    <property type="entry name" value="Nucleotide cyclase"/>
    <property type="match status" value="1"/>
</dbReference>
<comment type="caution">
    <text evidence="3">The sequence shown here is derived from an EMBL/GenBank/DDBJ whole genome shotgun (WGS) entry which is preliminary data.</text>
</comment>
<dbReference type="GO" id="GO:0009190">
    <property type="term" value="P:cyclic nucleotide biosynthetic process"/>
    <property type="evidence" value="ECO:0007669"/>
    <property type="project" value="InterPro"/>
</dbReference>
<dbReference type="PROSITE" id="PS50125">
    <property type="entry name" value="GUANYLATE_CYCLASE_2"/>
    <property type="match status" value="1"/>
</dbReference>
<evidence type="ECO:0000313" key="4">
    <source>
        <dbReference type="Proteomes" id="UP000054636"/>
    </source>
</evidence>
<dbReference type="AlphaFoldDB" id="A0A0W8CWL6"/>
<dbReference type="PANTHER" id="PTHR43081:SF1">
    <property type="entry name" value="ADENYLATE CYCLASE, TERMINAL-DIFFERENTIATION SPECIFIC"/>
    <property type="match status" value="1"/>
</dbReference>
<feature type="transmembrane region" description="Helical" evidence="1">
    <location>
        <begin position="113"/>
        <end position="133"/>
    </location>
</feature>
<gene>
    <name evidence="3" type="ORF">AM588_10001822</name>
</gene>